<dbReference type="InterPro" id="IPR042100">
    <property type="entry name" value="Bug_dom1"/>
</dbReference>
<reference evidence="2 3" key="1">
    <citation type="submission" date="2020-08" db="EMBL/GenBank/DDBJ databases">
        <title>Genome sequence of Rhodobacteraceae bacterium Lw-13e.</title>
        <authorList>
            <person name="Poehlein A."/>
            <person name="Wolter L."/>
            <person name="Daniel R."/>
            <person name="Brinkhoff T."/>
        </authorList>
    </citation>
    <scope>NUCLEOTIDE SEQUENCE [LARGE SCALE GENOMIC DNA]</scope>
    <source>
        <strain evidence="2 3">Lw-13e</strain>
    </source>
</reference>
<gene>
    <name evidence="2" type="ORF">PSAL_015120</name>
</gene>
<dbReference type="RefSeq" id="WP_119838798.1">
    <property type="nucleotide sequence ID" value="NZ_CP060436.1"/>
</dbReference>
<dbReference type="KEGG" id="palw:PSAL_015120"/>
<sequence length="312" mass="32446">MTRFAKLALGTALAALPVAALAEYPEKPVEFVVPFPPGDLEDILTRMIADEFQSEYGVAAAVVNKPGGGGGPFPGAVDVANADADGYTIGSFVSDVPLSGPDIGIPALSPNPFEPIGIFVTYPFVIATSGDAPYDTLDELAAYAQDNDVALGHFGAMLTPTQITFAVAKAKGFDFAYEAAFDALDCNSLASGDVDVMNTTLQQVFPCLDSIKVLASIGSERIPLTPDAPTVGELLPELDLALWNGLFVAADVPQEARDKIAAVAEKVMASEAARTLAADTGALIYWQDAAESEAQIEADMTARGAIGALLDE</sequence>
<dbReference type="Gene3D" id="3.40.190.150">
    <property type="entry name" value="Bordetella uptake gene, domain 1"/>
    <property type="match status" value="1"/>
</dbReference>
<proteinExistence type="inferred from homology"/>
<dbReference type="AlphaFoldDB" id="A0A418SHQ0"/>
<dbReference type="PANTHER" id="PTHR42928">
    <property type="entry name" value="TRICARBOXYLATE-BINDING PROTEIN"/>
    <property type="match status" value="1"/>
</dbReference>
<dbReference type="Proteomes" id="UP000283786">
    <property type="component" value="Chromosome"/>
</dbReference>
<evidence type="ECO:0000313" key="2">
    <source>
        <dbReference type="EMBL" id="QPM90277.1"/>
    </source>
</evidence>
<dbReference type="Gene3D" id="3.40.190.10">
    <property type="entry name" value="Periplasmic binding protein-like II"/>
    <property type="match status" value="1"/>
</dbReference>
<dbReference type="OrthoDB" id="7250553at2"/>
<protein>
    <recommendedName>
        <fullName evidence="4">Tripartite tricarboxylate transporter family receptor</fullName>
    </recommendedName>
</protein>
<dbReference type="InterPro" id="IPR005064">
    <property type="entry name" value="BUG"/>
</dbReference>
<comment type="similarity">
    <text evidence="1">Belongs to the UPF0065 (bug) family.</text>
</comment>
<dbReference type="Pfam" id="PF03401">
    <property type="entry name" value="TctC"/>
    <property type="match status" value="1"/>
</dbReference>
<keyword evidence="3" id="KW-1185">Reference proteome</keyword>
<dbReference type="PANTHER" id="PTHR42928:SF5">
    <property type="entry name" value="BLR1237 PROTEIN"/>
    <property type="match status" value="1"/>
</dbReference>
<name>A0A418SHQ0_9RHOB</name>
<evidence type="ECO:0008006" key="4">
    <source>
        <dbReference type="Google" id="ProtNLM"/>
    </source>
</evidence>
<evidence type="ECO:0000256" key="1">
    <source>
        <dbReference type="ARBA" id="ARBA00006987"/>
    </source>
</evidence>
<accession>A0A418SHQ0</accession>
<dbReference type="EMBL" id="CP060436">
    <property type="protein sequence ID" value="QPM90277.1"/>
    <property type="molecule type" value="Genomic_DNA"/>
</dbReference>
<dbReference type="CDD" id="cd07012">
    <property type="entry name" value="PBP2_Bug_TTT"/>
    <property type="match status" value="1"/>
</dbReference>
<organism evidence="2 3">
    <name type="scientific">Pseudooceanicola algae</name>
    <dbReference type="NCBI Taxonomy" id="1537215"/>
    <lineage>
        <taxon>Bacteria</taxon>
        <taxon>Pseudomonadati</taxon>
        <taxon>Pseudomonadota</taxon>
        <taxon>Alphaproteobacteria</taxon>
        <taxon>Rhodobacterales</taxon>
        <taxon>Paracoccaceae</taxon>
        <taxon>Pseudooceanicola</taxon>
    </lineage>
</organism>
<evidence type="ECO:0000313" key="3">
    <source>
        <dbReference type="Proteomes" id="UP000283786"/>
    </source>
</evidence>